<evidence type="ECO:0000313" key="2">
    <source>
        <dbReference type="EMBL" id="QEG02768.1"/>
    </source>
</evidence>
<gene>
    <name evidence="2" type="ORF">Mal15_68890</name>
</gene>
<evidence type="ECO:0000259" key="1">
    <source>
        <dbReference type="Pfam" id="PF01814"/>
    </source>
</evidence>
<proteinExistence type="predicted"/>
<dbReference type="KEGG" id="smam:Mal15_68890"/>
<name>A0A5B9MUP3_9BACT</name>
<dbReference type="Pfam" id="PF01814">
    <property type="entry name" value="Hemerythrin"/>
    <property type="match status" value="1"/>
</dbReference>
<feature type="domain" description="Hemerythrin-like" evidence="1">
    <location>
        <begin position="13"/>
        <end position="140"/>
    </location>
</feature>
<organism evidence="2 3">
    <name type="scientific">Stieleria maiorica</name>
    <dbReference type="NCBI Taxonomy" id="2795974"/>
    <lineage>
        <taxon>Bacteria</taxon>
        <taxon>Pseudomonadati</taxon>
        <taxon>Planctomycetota</taxon>
        <taxon>Planctomycetia</taxon>
        <taxon>Pirellulales</taxon>
        <taxon>Pirellulaceae</taxon>
        <taxon>Stieleria</taxon>
    </lineage>
</organism>
<accession>A0A5B9MUP3</accession>
<sequence>MSLNISEPLSQLYQNWLSEDRAMEAALRELRDWMNEVEQLGIPRFGETATRLQPLHDRLVKHFEREDEMIAELASSLVEPSAEFDHLRFESTNEHGLMLAHLEDLLERLGETDPPFRSWQAAMQEVEKFIHRLEQHESTETRSIGILLKEST</sequence>
<evidence type="ECO:0000313" key="3">
    <source>
        <dbReference type="Proteomes" id="UP000321353"/>
    </source>
</evidence>
<protein>
    <recommendedName>
        <fullName evidence="1">Hemerythrin-like domain-containing protein</fullName>
    </recommendedName>
</protein>
<dbReference type="EMBL" id="CP036264">
    <property type="protein sequence ID" value="QEG02768.1"/>
    <property type="molecule type" value="Genomic_DNA"/>
</dbReference>
<keyword evidence="3" id="KW-1185">Reference proteome</keyword>
<dbReference type="InterPro" id="IPR012312">
    <property type="entry name" value="Hemerythrin-like"/>
</dbReference>
<dbReference type="Proteomes" id="UP000321353">
    <property type="component" value="Chromosome"/>
</dbReference>
<reference evidence="2 3" key="1">
    <citation type="submission" date="2019-02" db="EMBL/GenBank/DDBJ databases">
        <title>Planctomycetal bacteria perform biofilm scaping via a novel small molecule.</title>
        <authorList>
            <person name="Jeske O."/>
            <person name="Boedeker C."/>
            <person name="Wiegand S."/>
            <person name="Breitling P."/>
            <person name="Kallscheuer N."/>
            <person name="Jogler M."/>
            <person name="Rohde M."/>
            <person name="Petersen J."/>
            <person name="Medema M.H."/>
            <person name="Surup F."/>
            <person name="Jogler C."/>
        </authorList>
    </citation>
    <scope>NUCLEOTIDE SEQUENCE [LARGE SCALE GENOMIC DNA]</scope>
    <source>
        <strain evidence="2 3">Mal15</strain>
    </source>
</reference>
<dbReference type="AlphaFoldDB" id="A0A5B9MUP3"/>
<dbReference type="RefSeq" id="WP_147871660.1">
    <property type="nucleotide sequence ID" value="NZ_CP036264.1"/>
</dbReference>